<keyword evidence="3" id="KW-0804">Transcription</keyword>
<evidence type="ECO:0000256" key="2">
    <source>
        <dbReference type="ARBA" id="ARBA00023125"/>
    </source>
</evidence>
<dbReference type="InterPro" id="IPR000595">
    <property type="entry name" value="cNMP-bd_dom"/>
</dbReference>
<dbReference type="PROSITE" id="PS51063">
    <property type="entry name" value="HTH_CRP_2"/>
    <property type="match status" value="1"/>
</dbReference>
<dbReference type="CDD" id="cd00038">
    <property type="entry name" value="CAP_ED"/>
    <property type="match status" value="1"/>
</dbReference>
<dbReference type="InterPro" id="IPR036388">
    <property type="entry name" value="WH-like_DNA-bd_sf"/>
</dbReference>
<evidence type="ECO:0000259" key="5">
    <source>
        <dbReference type="PROSITE" id="PS51063"/>
    </source>
</evidence>
<dbReference type="PANTHER" id="PTHR24567">
    <property type="entry name" value="CRP FAMILY TRANSCRIPTIONAL REGULATORY PROTEIN"/>
    <property type="match status" value="1"/>
</dbReference>
<dbReference type="SUPFAM" id="SSF51206">
    <property type="entry name" value="cAMP-binding domain-like"/>
    <property type="match status" value="1"/>
</dbReference>
<feature type="domain" description="HTH crp-type" evidence="5">
    <location>
        <begin position="147"/>
        <end position="220"/>
    </location>
</feature>
<dbReference type="SMART" id="SM00100">
    <property type="entry name" value="cNMP"/>
    <property type="match status" value="1"/>
</dbReference>
<dbReference type="Pfam" id="PF00027">
    <property type="entry name" value="cNMP_binding"/>
    <property type="match status" value="1"/>
</dbReference>
<dbReference type="EMBL" id="RKRE01000002">
    <property type="protein sequence ID" value="RPF46929.1"/>
    <property type="molecule type" value="Genomic_DNA"/>
</dbReference>
<accession>A0A3N5AP92</accession>
<evidence type="ECO:0000313" key="6">
    <source>
        <dbReference type="EMBL" id="RPF46929.1"/>
    </source>
</evidence>
<dbReference type="GO" id="GO:0003677">
    <property type="term" value="F:DNA binding"/>
    <property type="evidence" value="ECO:0007669"/>
    <property type="project" value="UniProtKB-KW"/>
</dbReference>
<dbReference type="InterPro" id="IPR036390">
    <property type="entry name" value="WH_DNA-bd_sf"/>
</dbReference>
<dbReference type="Proteomes" id="UP000282654">
    <property type="component" value="Unassembled WGS sequence"/>
</dbReference>
<proteinExistence type="predicted"/>
<dbReference type="InterPro" id="IPR018490">
    <property type="entry name" value="cNMP-bd_dom_sf"/>
</dbReference>
<feature type="domain" description="Cyclic nucleotide-binding" evidence="4">
    <location>
        <begin position="33"/>
        <end position="116"/>
    </location>
</feature>
<dbReference type="PROSITE" id="PS50042">
    <property type="entry name" value="CNMP_BINDING_3"/>
    <property type="match status" value="1"/>
</dbReference>
<sequence>MAETAKDLLQGEPLSLNEREKELVRKSGVTLNYPKGHIIFAAEEIADRVYLIEKGWVKIYRLSADGREVTVGSIRNPGEMMGLAETLYHGKRTCFAGAISDVTLVVVTKKDFLELLTDEHYFSLKVAKLLAARMREAEAMVHELVCWQVPGRLALLLLKIGERCGIEEEDGIKIKLRLTHEEIAGMIGTTRQTVTSLLNTFKKEKSINLEGREIKILDPKKLASWIV</sequence>
<dbReference type="GO" id="GO:0003700">
    <property type="term" value="F:DNA-binding transcription factor activity"/>
    <property type="evidence" value="ECO:0007669"/>
    <property type="project" value="TreeGrafter"/>
</dbReference>
<dbReference type="GO" id="GO:0005829">
    <property type="term" value="C:cytosol"/>
    <property type="evidence" value="ECO:0007669"/>
    <property type="project" value="TreeGrafter"/>
</dbReference>
<reference evidence="6 7" key="1">
    <citation type="submission" date="2018-11" db="EMBL/GenBank/DDBJ databases">
        <title>Genomic Encyclopedia of Type Strains, Phase IV (KMG-IV): sequencing the most valuable type-strain genomes for metagenomic binning, comparative biology and taxonomic classification.</title>
        <authorList>
            <person name="Goeker M."/>
        </authorList>
    </citation>
    <scope>NUCLEOTIDE SEQUENCE [LARGE SCALE GENOMIC DNA]</scope>
    <source>
        <strain evidence="6 7">DSM 102936</strain>
    </source>
</reference>
<evidence type="ECO:0000259" key="4">
    <source>
        <dbReference type="PROSITE" id="PS50042"/>
    </source>
</evidence>
<dbReference type="AlphaFoldDB" id="A0A3N5AP92"/>
<keyword evidence="7" id="KW-1185">Reference proteome</keyword>
<dbReference type="PANTHER" id="PTHR24567:SF74">
    <property type="entry name" value="HTH-TYPE TRANSCRIPTIONAL REGULATOR ARCR"/>
    <property type="match status" value="1"/>
</dbReference>
<keyword evidence="1" id="KW-0805">Transcription regulation</keyword>
<gene>
    <name evidence="6" type="ORF">EDD75_1191</name>
</gene>
<dbReference type="InterPro" id="IPR012318">
    <property type="entry name" value="HTH_CRP"/>
</dbReference>
<dbReference type="InterPro" id="IPR050397">
    <property type="entry name" value="Env_Response_Regulators"/>
</dbReference>
<dbReference type="RefSeq" id="WP_211328107.1">
    <property type="nucleotide sequence ID" value="NZ_RKRE01000002.1"/>
</dbReference>
<protein>
    <submittedName>
        <fullName evidence="6">CRP-like cAMP-binding protein</fullName>
    </submittedName>
</protein>
<dbReference type="SUPFAM" id="SSF46785">
    <property type="entry name" value="Winged helix' DNA-binding domain"/>
    <property type="match status" value="1"/>
</dbReference>
<dbReference type="Pfam" id="PF13545">
    <property type="entry name" value="HTH_Crp_2"/>
    <property type="match status" value="1"/>
</dbReference>
<dbReference type="Gene3D" id="2.60.120.10">
    <property type="entry name" value="Jelly Rolls"/>
    <property type="match status" value="1"/>
</dbReference>
<evidence type="ECO:0000313" key="7">
    <source>
        <dbReference type="Proteomes" id="UP000282654"/>
    </source>
</evidence>
<dbReference type="InterPro" id="IPR014710">
    <property type="entry name" value="RmlC-like_jellyroll"/>
</dbReference>
<comment type="caution">
    <text evidence="6">The sequence shown here is derived from an EMBL/GenBank/DDBJ whole genome shotgun (WGS) entry which is preliminary data.</text>
</comment>
<dbReference type="FunFam" id="1.10.10.10:FF:000019">
    <property type="entry name" value="Crp/Fnr family transcriptional regulator"/>
    <property type="match status" value="1"/>
</dbReference>
<evidence type="ECO:0000256" key="3">
    <source>
        <dbReference type="ARBA" id="ARBA00023163"/>
    </source>
</evidence>
<dbReference type="Gene3D" id="1.10.10.10">
    <property type="entry name" value="Winged helix-like DNA-binding domain superfamily/Winged helix DNA-binding domain"/>
    <property type="match status" value="1"/>
</dbReference>
<keyword evidence="2" id="KW-0238">DNA-binding</keyword>
<name>A0A3N5AP92_9THEO</name>
<dbReference type="SMART" id="SM00419">
    <property type="entry name" value="HTH_CRP"/>
    <property type="match status" value="1"/>
</dbReference>
<evidence type="ECO:0000256" key="1">
    <source>
        <dbReference type="ARBA" id="ARBA00023015"/>
    </source>
</evidence>
<organism evidence="6 7">
    <name type="scientific">Thermodesulfitimonas autotrophica</name>
    <dbReference type="NCBI Taxonomy" id="1894989"/>
    <lineage>
        <taxon>Bacteria</taxon>
        <taxon>Bacillati</taxon>
        <taxon>Bacillota</taxon>
        <taxon>Clostridia</taxon>
        <taxon>Thermoanaerobacterales</taxon>
        <taxon>Thermoanaerobacteraceae</taxon>
        <taxon>Thermodesulfitimonas</taxon>
    </lineage>
</organism>